<sequence>GEIACRVIRTAKKLGIKTVAVYSEADKHSLHVKMADDAYLIGPAPSSESYLNIEKIIAVAKESGSQ</sequence>
<protein>
    <submittedName>
        <fullName evidence="1">11425_t:CDS:1</fullName>
    </submittedName>
</protein>
<accession>A0ACA9SFW7</accession>
<dbReference type="EMBL" id="CAJVQC010117007">
    <property type="protein sequence ID" value="CAG8837233.1"/>
    <property type="molecule type" value="Genomic_DNA"/>
</dbReference>
<evidence type="ECO:0000313" key="2">
    <source>
        <dbReference type="Proteomes" id="UP000789920"/>
    </source>
</evidence>
<keyword evidence="2" id="KW-1185">Reference proteome</keyword>
<reference evidence="1" key="1">
    <citation type="submission" date="2021-06" db="EMBL/GenBank/DDBJ databases">
        <authorList>
            <person name="Kallberg Y."/>
            <person name="Tangrot J."/>
            <person name="Rosling A."/>
        </authorList>
    </citation>
    <scope>NUCLEOTIDE SEQUENCE</scope>
    <source>
        <strain evidence="1">MA461A</strain>
    </source>
</reference>
<feature type="non-terminal residue" evidence="1">
    <location>
        <position position="66"/>
    </location>
</feature>
<evidence type="ECO:0000313" key="1">
    <source>
        <dbReference type="EMBL" id="CAG8837233.1"/>
    </source>
</evidence>
<dbReference type="Proteomes" id="UP000789920">
    <property type="component" value="Unassembled WGS sequence"/>
</dbReference>
<feature type="non-terminal residue" evidence="1">
    <location>
        <position position="1"/>
    </location>
</feature>
<comment type="caution">
    <text evidence="1">The sequence shown here is derived from an EMBL/GenBank/DDBJ whole genome shotgun (WGS) entry which is preliminary data.</text>
</comment>
<name>A0ACA9SFW7_9GLOM</name>
<organism evidence="1 2">
    <name type="scientific">Racocetra persica</name>
    <dbReference type="NCBI Taxonomy" id="160502"/>
    <lineage>
        <taxon>Eukaryota</taxon>
        <taxon>Fungi</taxon>
        <taxon>Fungi incertae sedis</taxon>
        <taxon>Mucoromycota</taxon>
        <taxon>Glomeromycotina</taxon>
        <taxon>Glomeromycetes</taxon>
        <taxon>Diversisporales</taxon>
        <taxon>Gigasporaceae</taxon>
        <taxon>Racocetra</taxon>
    </lineage>
</organism>
<proteinExistence type="predicted"/>
<gene>
    <name evidence="1" type="ORF">RPERSI_LOCUS30225</name>
</gene>